<accession>A0A150XCH9</accession>
<name>A0A150XCH9_9BACT</name>
<organism evidence="1 2">
    <name type="scientific">Roseivirga spongicola</name>
    <dbReference type="NCBI Taxonomy" id="333140"/>
    <lineage>
        <taxon>Bacteria</taxon>
        <taxon>Pseudomonadati</taxon>
        <taxon>Bacteroidota</taxon>
        <taxon>Cytophagia</taxon>
        <taxon>Cytophagales</taxon>
        <taxon>Roseivirgaceae</taxon>
        <taxon>Roseivirga</taxon>
    </lineage>
</organism>
<dbReference type="AlphaFoldDB" id="A0A150XCH9"/>
<proteinExistence type="predicted"/>
<evidence type="ECO:0000313" key="2">
    <source>
        <dbReference type="Proteomes" id="UP000075606"/>
    </source>
</evidence>
<gene>
    <name evidence="1" type="ORF">AWW68_19420</name>
</gene>
<dbReference type="STRING" id="333140.AWW68_19420"/>
<sequence length="118" mass="14176">MNPEELRIGNLYNWTAEGNDYVFEVESKDFSDENYKNFEPIPLTDEWLTKLWFWPEKENHRVTPCCNYALVKLKDGYYIYNHSEVDGSLTWIRTNAIQYVHQLQNLYFALTGEELQLR</sequence>
<reference evidence="1 2" key="1">
    <citation type="submission" date="2016-01" db="EMBL/GenBank/DDBJ databases">
        <title>Genome sequencing of Roseivirga spongicola UST030701-084.</title>
        <authorList>
            <person name="Selvaratnam C."/>
            <person name="Thevarajoo S."/>
            <person name="Goh K.M."/>
            <person name="Ee R."/>
            <person name="Chan K.-G."/>
            <person name="Chong C.S."/>
        </authorList>
    </citation>
    <scope>NUCLEOTIDE SEQUENCE [LARGE SCALE GENOMIC DNA]</scope>
    <source>
        <strain evidence="1 2">UST030701-084</strain>
    </source>
</reference>
<dbReference type="OrthoDB" id="956134at2"/>
<dbReference type="Proteomes" id="UP000075606">
    <property type="component" value="Unassembled WGS sequence"/>
</dbReference>
<keyword evidence="2" id="KW-1185">Reference proteome</keyword>
<dbReference type="EMBL" id="LRPC01000006">
    <property type="protein sequence ID" value="KYG76418.1"/>
    <property type="molecule type" value="Genomic_DNA"/>
</dbReference>
<comment type="caution">
    <text evidence="1">The sequence shown here is derived from an EMBL/GenBank/DDBJ whole genome shotgun (WGS) entry which is preliminary data.</text>
</comment>
<dbReference type="RefSeq" id="WP_068218907.1">
    <property type="nucleotide sequence ID" value="NZ_CP139724.1"/>
</dbReference>
<protein>
    <submittedName>
        <fullName evidence="1">Uncharacterized protein</fullName>
    </submittedName>
</protein>
<evidence type="ECO:0000313" key="1">
    <source>
        <dbReference type="EMBL" id="KYG76418.1"/>
    </source>
</evidence>